<accession>A0A433WKZ3</accession>
<dbReference type="GO" id="GO:0008061">
    <property type="term" value="F:chitin binding"/>
    <property type="evidence" value="ECO:0007669"/>
    <property type="project" value="InterPro"/>
</dbReference>
<dbReference type="AlphaFoldDB" id="A0A433WKZ3"/>
<reference evidence="1" key="1">
    <citation type="submission" date="2020-05" db="EMBL/GenBank/DDBJ databases">
        <title>Chitinophaga laudate sp. nov., isolated from a tropical peat swamp.</title>
        <authorList>
            <person name="Goh C.B.S."/>
            <person name="Lee M.S."/>
            <person name="Parimannan S."/>
            <person name="Pasbakhsh P."/>
            <person name="Yule C.M."/>
            <person name="Rajandas H."/>
            <person name="Loke S."/>
            <person name="Croft L."/>
            <person name="Tan J.B.L."/>
        </authorList>
    </citation>
    <scope>NUCLEOTIDE SEQUENCE</scope>
    <source>
        <strain evidence="1">Mgbs1</strain>
    </source>
</reference>
<proteinExistence type="predicted"/>
<sequence>MKKIMTVAVLLISTVISNAEVVGDCANEGQYLADSKDCTIFYVCDAMKKPQRHDCPPGLEYDCIRQICNYPDSVPGNCPCKK</sequence>
<organism evidence="1 2">
    <name type="scientific">Chitinophaga solisilvae</name>
    <dbReference type="NCBI Taxonomy" id="1233460"/>
    <lineage>
        <taxon>Bacteria</taxon>
        <taxon>Pseudomonadati</taxon>
        <taxon>Bacteroidota</taxon>
        <taxon>Chitinophagia</taxon>
        <taxon>Chitinophagales</taxon>
        <taxon>Chitinophagaceae</taxon>
        <taxon>Chitinophaga</taxon>
    </lineage>
</organism>
<dbReference type="OrthoDB" id="4304345at2"/>
<dbReference type="PROSITE" id="PS50940">
    <property type="entry name" value="CHIT_BIND_II"/>
    <property type="match status" value="1"/>
</dbReference>
<name>A0A433WKZ3_9BACT</name>
<dbReference type="InterPro" id="IPR002557">
    <property type="entry name" value="Chitin-bd_dom"/>
</dbReference>
<dbReference type="EMBL" id="RIAR02000001">
    <property type="protein sequence ID" value="NSL88673.1"/>
    <property type="molecule type" value="Genomic_DNA"/>
</dbReference>
<dbReference type="Proteomes" id="UP000281028">
    <property type="component" value="Unassembled WGS sequence"/>
</dbReference>
<dbReference type="Pfam" id="PF01607">
    <property type="entry name" value="CBM_14"/>
    <property type="match status" value="1"/>
</dbReference>
<dbReference type="InterPro" id="IPR036508">
    <property type="entry name" value="Chitin-bd_dom_sf"/>
</dbReference>
<comment type="caution">
    <text evidence="1">The sequence shown here is derived from an EMBL/GenBank/DDBJ whole genome shotgun (WGS) entry which is preliminary data.</text>
</comment>
<evidence type="ECO:0000313" key="1">
    <source>
        <dbReference type="EMBL" id="NSL88673.1"/>
    </source>
</evidence>
<dbReference type="Gene3D" id="2.170.140.10">
    <property type="entry name" value="Chitin binding domain"/>
    <property type="match status" value="1"/>
</dbReference>
<dbReference type="SMART" id="SM00494">
    <property type="entry name" value="ChtBD2"/>
    <property type="match status" value="1"/>
</dbReference>
<gene>
    <name evidence="1" type="ORF">ECE50_017665</name>
</gene>
<keyword evidence="2" id="KW-1185">Reference proteome</keyword>
<evidence type="ECO:0000313" key="2">
    <source>
        <dbReference type="Proteomes" id="UP000281028"/>
    </source>
</evidence>
<dbReference type="GO" id="GO:0005576">
    <property type="term" value="C:extracellular region"/>
    <property type="evidence" value="ECO:0007669"/>
    <property type="project" value="InterPro"/>
</dbReference>
<dbReference type="SUPFAM" id="SSF57625">
    <property type="entry name" value="Invertebrate chitin-binding proteins"/>
    <property type="match status" value="1"/>
</dbReference>
<protein>
    <submittedName>
        <fullName evidence="1">Chitin binding domain-containing protein</fullName>
    </submittedName>
</protein>